<keyword evidence="2" id="KW-0813">Transport</keyword>
<keyword evidence="5 7" id="KW-1133">Transmembrane helix</keyword>
<dbReference type="EMBL" id="BARW01005568">
    <property type="protein sequence ID" value="GAI80820.1"/>
    <property type="molecule type" value="Genomic_DNA"/>
</dbReference>
<name>X1SZP2_9ZZZZ</name>
<keyword evidence="6 7" id="KW-0472">Membrane</keyword>
<dbReference type="InterPro" id="IPR055348">
    <property type="entry name" value="DctQ"/>
</dbReference>
<dbReference type="AlphaFoldDB" id="X1SZP2"/>
<feature type="domain" description="Tripartite ATP-independent periplasmic transporters DctQ component" evidence="8">
    <location>
        <begin position="2"/>
        <end position="86"/>
    </location>
</feature>
<feature type="non-terminal residue" evidence="9">
    <location>
        <position position="1"/>
    </location>
</feature>
<evidence type="ECO:0000256" key="3">
    <source>
        <dbReference type="ARBA" id="ARBA00022475"/>
    </source>
</evidence>
<accession>X1SZP2</accession>
<evidence type="ECO:0000259" key="8">
    <source>
        <dbReference type="Pfam" id="PF04290"/>
    </source>
</evidence>
<keyword evidence="4 7" id="KW-0812">Transmembrane</keyword>
<dbReference type="Pfam" id="PF04290">
    <property type="entry name" value="DctQ"/>
    <property type="match status" value="1"/>
</dbReference>
<sequence>VEVVLRYVLGSPLFGVEELICLIAMWLYFIGASYGAYERSHIKAELIHIWFKKPRTYALIKAIGSLITFILSIIMISWTYPYFIWGITKGKLPRRC</sequence>
<evidence type="ECO:0000256" key="4">
    <source>
        <dbReference type="ARBA" id="ARBA00022692"/>
    </source>
</evidence>
<feature type="transmembrane region" description="Helical" evidence="7">
    <location>
        <begin position="58"/>
        <end position="80"/>
    </location>
</feature>
<dbReference type="GO" id="GO:0005886">
    <property type="term" value="C:plasma membrane"/>
    <property type="evidence" value="ECO:0007669"/>
    <property type="project" value="UniProtKB-SubCell"/>
</dbReference>
<proteinExistence type="predicted"/>
<gene>
    <name evidence="9" type="ORF">S12H4_12023</name>
</gene>
<evidence type="ECO:0000256" key="5">
    <source>
        <dbReference type="ARBA" id="ARBA00022989"/>
    </source>
</evidence>
<evidence type="ECO:0000256" key="1">
    <source>
        <dbReference type="ARBA" id="ARBA00004651"/>
    </source>
</evidence>
<evidence type="ECO:0000256" key="6">
    <source>
        <dbReference type="ARBA" id="ARBA00023136"/>
    </source>
</evidence>
<organism evidence="9">
    <name type="scientific">marine sediment metagenome</name>
    <dbReference type="NCBI Taxonomy" id="412755"/>
    <lineage>
        <taxon>unclassified sequences</taxon>
        <taxon>metagenomes</taxon>
        <taxon>ecological metagenomes</taxon>
    </lineage>
</organism>
<comment type="caution">
    <text evidence="9">The sequence shown here is derived from an EMBL/GenBank/DDBJ whole genome shotgun (WGS) entry which is preliminary data.</text>
</comment>
<evidence type="ECO:0000313" key="9">
    <source>
        <dbReference type="EMBL" id="GAI80820.1"/>
    </source>
</evidence>
<reference evidence="9" key="1">
    <citation type="journal article" date="2014" name="Front. Microbiol.">
        <title>High frequency of phylogenetically diverse reductive dehalogenase-homologous genes in deep subseafloor sedimentary metagenomes.</title>
        <authorList>
            <person name="Kawai M."/>
            <person name="Futagami T."/>
            <person name="Toyoda A."/>
            <person name="Takaki Y."/>
            <person name="Nishi S."/>
            <person name="Hori S."/>
            <person name="Arai W."/>
            <person name="Tsubouchi T."/>
            <person name="Morono Y."/>
            <person name="Uchiyama I."/>
            <person name="Ito T."/>
            <person name="Fujiyama A."/>
            <person name="Inagaki F."/>
            <person name="Takami H."/>
        </authorList>
    </citation>
    <scope>NUCLEOTIDE SEQUENCE</scope>
    <source>
        <strain evidence="9">Expedition CK06-06</strain>
    </source>
</reference>
<evidence type="ECO:0000256" key="2">
    <source>
        <dbReference type="ARBA" id="ARBA00022448"/>
    </source>
</evidence>
<evidence type="ECO:0000256" key="7">
    <source>
        <dbReference type="SAM" id="Phobius"/>
    </source>
</evidence>
<comment type="subcellular location">
    <subcellularLocation>
        <location evidence="1">Cell membrane</location>
        <topology evidence="1">Multi-pass membrane protein</topology>
    </subcellularLocation>
</comment>
<keyword evidence="3" id="KW-1003">Cell membrane</keyword>
<feature type="transmembrane region" description="Helical" evidence="7">
    <location>
        <begin position="12"/>
        <end position="37"/>
    </location>
</feature>
<protein>
    <recommendedName>
        <fullName evidence="8">Tripartite ATP-independent periplasmic transporters DctQ component domain-containing protein</fullName>
    </recommendedName>
</protein>